<feature type="compositionally biased region" description="Basic and acidic residues" evidence="1">
    <location>
        <begin position="142"/>
        <end position="154"/>
    </location>
</feature>
<gene>
    <name evidence="3" type="ORF">RND81_09G184900</name>
</gene>
<evidence type="ECO:0000256" key="1">
    <source>
        <dbReference type="SAM" id="MobiDB-lite"/>
    </source>
</evidence>
<feature type="region of interest" description="Disordered" evidence="1">
    <location>
        <begin position="142"/>
        <end position="171"/>
    </location>
</feature>
<feature type="transmembrane region" description="Helical" evidence="2">
    <location>
        <begin position="60"/>
        <end position="77"/>
    </location>
</feature>
<accession>A0AAW1IPA3</accession>
<sequence length="201" mass="23313">MKQEKLTKFIKIIKVLKKLNFSYILSIFFFFISLLFIILYTMISSSYLFDSTVSDMKLNISRIHMFLLCNGILIILVRSSSSRNLNFDDQISGNLVDYENQRVVKRVSEISISEQTKVVGFEENNAALTAKIVVHEFEYGDHDNRDCENENGDRNDDDDEEDEDADADAEELNRRCEEFIRRMKLGIISESKYDHGFAGFS</sequence>
<dbReference type="AlphaFoldDB" id="A0AAW1IPA3"/>
<evidence type="ECO:0000256" key="2">
    <source>
        <dbReference type="SAM" id="Phobius"/>
    </source>
</evidence>
<keyword evidence="2" id="KW-0472">Membrane</keyword>
<comment type="caution">
    <text evidence="3">The sequence shown here is derived from an EMBL/GenBank/DDBJ whole genome shotgun (WGS) entry which is preliminary data.</text>
</comment>
<protein>
    <recommendedName>
        <fullName evidence="5">Transmembrane protein</fullName>
    </recommendedName>
</protein>
<evidence type="ECO:0008006" key="5">
    <source>
        <dbReference type="Google" id="ProtNLM"/>
    </source>
</evidence>
<dbReference type="PANTHER" id="PTHR34947:SF2">
    <property type="entry name" value="TRANSMEMBRANE PROTEIN"/>
    <property type="match status" value="1"/>
</dbReference>
<keyword evidence="2" id="KW-0812">Transmembrane</keyword>
<name>A0AAW1IPA3_SAPOF</name>
<dbReference type="Proteomes" id="UP001443914">
    <property type="component" value="Unassembled WGS sequence"/>
</dbReference>
<keyword evidence="2" id="KW-1133">Transmembrane helix</keyword>
<evidence type="ECO:0000313" key="3">
    <source>
        <dbReference type="EMBL" id="KAK9691246.1"/>
    </source>
</evidence>
<dbReference type="PANTHER" id="PTHR34947">
    <property type="entry name" value="TRANSMEMBRANE PROTEIN"/>
    <property type="match status" value="1"/>
</dbReference>
<reference evidence="3" key="1">
    <citation type="submission" date="2024-03" db="EMBL/GenBank/DDBJ databases">
        <title>WGS assembly of Saponaria officinalis var. Norfolk2.</title>
        <authorList>
            <person name="Jenkins J."/>
            <person name="Shu S."/>
            <person name="Grimwood J."/>
            <person name="Barry K."/>
            <person name="Goodstein D."/>
            <person name="Schmutz J."/>
            <person name="Leebens-Mack J."/>
            <person name="Osbourn A."/>
        </authorList>
    </citation>
    <scope>NUCLEOTIDE SEQUENCE [LARGE SCALE GENOMIC DNA]</scope>
    <source>
        <strain evidence="3">JIC</strain>
    </source>
</reference>
<keyword evidence="4" id="KW-1185">Reference proteome</keyword>
<organism evidence="3 4">
    <name type="scientific">Saponaria officinalis</name>
    <name type="common">Common soapwort</name>
    <name type="synonym">Lychnis saponaria</name>
    <dbReference type="NCBI Taxonomy" id="3572"/>
    <lineage>
        <taxon>Eukaryota</taxon>
        <taxon>Viridiplantae</taxon>
        <taxon>Streptophyta</taxon>
        <taxon>Embryophyta</taxon>
        <taxon>Tracheophyta</taxon>
        <taxon>Spermatophyta</taxon>
        <taxon>Magnoliopsida</taxon>
        <taxon>eudicotyledons</taxon>
        <taxon>Gunneridae</taxon>
        <taxon>Pentapetalae</taxon>
        <taxon>Caryophyllales</taxon>
        <taxon>Caryophyllaceae</taxon>
        <taxon>Caryophylleae</taxon>
        <taxon>Saponaria</taxon>
    </lineage>
</organism>
<evidence type="ECO:0000313" key="4">
    <source>
        <dbReference type="Proteomes" id="UP001443914"/>
    </source>
</evidence>
<dbReference type="EMBL" id="JBDFQZ010000009">
    <property type="protein sequence ID" value="KAK9691246.1"/>
    <property type="molecule type" value="Genomic_DNA"/>
</dbReference>
<proteinExistence type="predicted"/>
<feature type="compositionally biased region" description="Acidic residues" evidence="1">
    <location>
        <begin position="155"/>
        <end position="170"/>
    </location>
</feature>
<feature type="transmembrane region" description="Helical" evidence="2">
    <location>
        <begin position="21"/>
        <end position="40"/>
    </location>
</feature>